<evidence type="ECO:0000256" key="1">
    <source>
        <dbReference type="SAM" id="MobiDB-lite"/>
    </source>
</evidence>
<dbReference type="EMBL" id="GBXM01066461">
    <property type="protein sequence ID" value="JAH42116.1"/>
    <property type="molecule type" value="Transcribed_RNA"/>
</dbReference>
<name>A0A0E9SLB1_ANGAN</name>
<protein>
    <submittedName>
        <fullName evidence="2">Uncharacterized protein</fullName>
    </submittedName>
</protein>
<evidence type="ECO:0000313" key="2">
    <source>
        <dbReference type="EMBL" id="JAH42116.1"/>
    </source>
</evidence>
<accession>A0A0E9SLB1</accession>
<dbReference type="AlphaFoldDB" id="A0A0E9SLB1"/>
<sequence length="78" mass="8573">MTVLPGSNTVDREPQALWSDQGKSGCAPTIERNWEAADDGEVFIENSSHEVNMNKGDDSVISVDSPLPLAERLKLKFK</sequence>
<organism evidence="2">
    <name type="scientific">Anguilla anguilla</name>
    <name type="common">European freshwater eel</name>
    <name type="synonym">Muraena anguilla</name>
    <dbReference type="NCBI Taxonomy" id="7936"/>
    <lineage>
        <taxon>Eukaryota</taxon>
        <taxon>Metazoa</taxon>
        <taxon>Chordata</taxon>
        <taxon>Craniata</taxon>
        <taxon>Vertebrata</taxon>
        <taxon>Euteleostomi</taxon>
        <taxon>Actinopterygii</taxon>
        <taxon>Neopterygii</taxon>
        <taxon>Teleostei</taxon>
        <taxon>Anguilliformes</taxon>
        <taxon>Anguillidae</taxon>
        <taxon>Anguilla</taxon>
    </lineage>
</organism>
<proteinExistence type="predicted"/>
<feature type="region of interest" description="Disordered" evidence="1">
    <location>
        <begin position="1"/>
        <end position="26"/>
    </location>
</feature>
<reference evidence="2" key="1">
    <citation type="submission" date="2014-11" db="EMBL/GenBank/DDBJ databases">
        <authorList>
            <person name="Amaro Gonzalez C."/>
        </authorList>
    </citation>
    <scope>NUCLEOTIDE SEQUENCE</scope>
</reference>
<reference evidence="2" key="2">
    <citation type="journal article" date="2015" name="Fish Shellfish Immunol.">
        <title>Early steps in the European eel (Anguilla anguilla)-Vibrio vulnificus interaction in the gills: Role of the RtxA13 toxin.</title>
        <authorList>
            <person name="Callol A."/>
            <person name="Pajuelo D."/>
            <person name="Ebbesson L."/>
            <person name="Teles M."/>
            <person name="MacKenzie S."/>
            <person name="Amaro C."/>
        </authorList>
    </citation>
    <scope>NUCLEOTIDE SEQUENCE</scope>
</reference>